<dbReference type="SUPFAM" id="SSF56112">
    <property type="entry name" value="Protein kinase-like (PK-like)"/>
    <property type="match status" value="1"/>
</dbReference>
<dbReference type="InterPro" id="IPR008266">
    <property type="entry name" value="Tyr_kinase_AS"/>
</dbReference>
<evidence type="ECO:0000259" key="1">
    <source>
        <dbReference type="PROSITE" id="PS50011"/>
    </source>
</evidence>
<dbReference type="PANTHER" id="PTHR44167:SF24">
    <property type="entry name" value="SERINE_THREONINE-PROTEIN KINASE CHK2"/>
    <property type="match status" value="1"/>
</dbReference>
<proteinExistence type="predicted"/>
<dbReference type="GO" id="GO:0004672">
    <property type="term" value="F:protein kinase activity"/>
    <property type="evidence" value="ECO:0007669"/>
    <property type="project" value="InterPro"/>
</dbReference>
<dbReference type="PANTHER" id="PTHR44167">
    <property type="entry name" value="OVARIAN-SPECIFIC SERINE/THREONINE-PROTEIN KINASE LOK-RELATED"/>
    <property type="match status" value="1"/>
</dbReference>
<dbReference type="EMBL" id="KZ993344">
    <property type="protein sequence ID" value="RKP04963.1"/>
    <property type="molecule type" value="Genomic_DNA"/>
</dbReference>
<dbReference type="GO" id="GO:0005524">
    <property type="term" value="F:ATP binding"/>
    <property type="evidence" value="ECO:0007669"/>
    <property type="project" value="InterPro"/>
</dbReference>
<dbReference type="InterPro" id="IPR000719">
    <property type="entry name" value="Prot_kinase_dom"/>
</dbReference>
<accession>A0A4P9XH31</accession>
<dbReference type="PROSITE" id="PS50011">
    <property type="entry name" value="PROTEIN_KINASE_DOM"/>
    <property type="match status" value="1"/>
</dbReference>
<protein>
    <recommendedName>
        <fullName evidence="1">Protein kinase domain-containing protein</fullName>
    </recommendedName>
</protein>
<dbReference type="AlphaFoldDB" id="A0A4P9XH31"/>
<dbReference type="STRING" id="78915.A0A4P9XH31"/>
<feature type="domain" description="Protein kinase" evidence="1">
    <location>
        <begin position="367"/>
        <end position="627"/>
    </location>
</feature>
<dbReference type="CDD" id="cd00180">
    <property type="entry name" value="PKc"/>
    <property type="match status" value="1"/>
</dbReference>
<organism evidence="2 3">
    <name type="scientific">Thamnocephalis sphaerospora</name>
    <dbReference type="NCBI Taxonomy" id="78915"/>
    <lineage>
        <taxon>Eukaryota</taxon>
        <taxon>Fungi</taxon>
        <taxon>Fungi incertae sedis</taxon>
        <taxon>Zoopagomycota</taxon>
        <taxon>Zoopagomycotina</taxon>
        <taxon>Zoopagomycetes</taxon>
        <taxon>Zoopagales</taxon>
        <taxon>Sigmoideomycetaceae</taxon>
        <taxon>Thamnocephalis</taxon>
    </lineage>
</organism>
<gene>
    <name evidence="2" type="ORF">THASP1DRAFT_33215</name>
</gene>
<dbReference type="InterPro" id="IPR011009">
    <property type="entry name" value="Kinase-like_dom_sf"/>
</dbReference>
<sequence>MHIFTVETLGVLRPRDLYQNNVELCESPSLLNGNMERQPSEYHRHLEAWQYIVAQEQNAAKCIEANGTPLPLCADERELNEVASCVRKLSSCRPSEYRGAPRGCQKGIHLTLLNIIMQHPEVRGPLFATFDFKHISGAMFKMKAPPGSSRSEGPTQMFRPDGQPDFRVSVIADALRQPQTEYRLAYKRDITCADISREEICYMLSESSESKLTETFDPVIVAFFFRMVDAVYKQMVLYGSSCNSDEQHTPACVGTLMHGTQIDFYLARRIYDPHWITHQICIYKYKSIELATSNDDISTTAATDCAVLILNQLDFVRNMLRRLSADKLDFSGYESFIRKQAEFDSVKIEFDSSVRSVLIEKPVAQHLVDMGLVAKGSFKITRHRMLTKPVPKEALNVMAEATSPEGKTLIVKMFFGIDYGLHEAAIYDRLSHAEQLHGRIPKVVWCGTCDGNAVIVMEKVCYGSRVINNPMRLIVAIRQLAKTLAILHDTGVVHGDICPNNILLIENKHAVEPLQAIILDFGSAKLLKGTSFASNLGKPTQGAKAFLPANSGRQGLKYAADVYSLGAAALFFMNEHKIECEAISDFVETMMQPQRTRPTASAVEIMAAEIQAKIEETWTFQKHDMKC</sequence>
<dbReference type="OrthoDB" id="10020333at2759"/>
<keyword evidence="3" id="KW-1185">Reference proteome</keyword>
<dbReference type="Proteomes" id="UP000271241">
    <property type="component" value="Unassembled WGS sequence"/>
</dbReference>
<dbReference type="SMART" id="SM00220">
    <property type="entry name" value="S_TKc"/>
    <property type="match status" value="1"/>
</dbReference>
<name>A0A4P9XH31_9FUNG</name>
<dbReference type="PROSITE" id="PS00109">
    <property type="entry name" value="PROTEIN_KINASE_TYR"/>
    <property type="match status" value="1"/>
</dbReference>
<reference evidence="3" key="1">
    <citation type="journal article" date="2018" name="Nat. Microbiol.">
        <title>Leveraging single-cell genomics to expand the fungal tree of life.</title>
        <authorList>
            <person name="Ahrendt S.R."/>
            <person name="Quandt C.A."/>
            <person name="Ciobanu D."/>
            <person name="Clum A."/>
            <person name="Salamov A."/>
            <person name="Andreopoulos B."/>
            <person name="Cheng J.F."/>
            <person name="Woyke T."/>
            <person name="Pelin A."/>
            <person name="Henrissat B."/>
            <person name="Reynolds N.K."/>
            <person name="Benny G.L."/>
            <person name="Smith M.E."/>
            <person name="James T.Y."/>
            <person name="Grigoriev I.V."/>
        </authorList>
    </citation>
    <scope>NUCLEOTIDE SEQUENCE [LARGE SCALE GENOMIC DNA]</scope>
    <source>
        <strain evidence="3">RSA 1356</strain>
    </source>
</reference>
<evidence type="ECO:0000313" key="3">
    <source>
        <dbReference type="Proteomes" id="UP000271241"/>
    </source>
</evidence>
<evidence type="ECO:0000313" key="2">
    <source>
        <dbReference type="EMBL" id="RKP04963.1"/>
    </source>
</evidence>
<dbReference type="Gene3D" id="1.10.510.10">
    <property type="entry name" value="Transferase(Phosphotransferase) domain 1"/>
    <property type="match status" value="1"/>
</dbReference>
<dbReference type="Pfam" id="PF00069">
    <property type="entry name" value="Pkinase"/>
    <property type="match status" value="1"/>
</dbReference>